<dbReference type="InterPro" id="IPR036047">
    <property type="entry name" value="F-box-like_dom_sf"/>
</dbReference>
<dbReference type="InParanoid" id="A0A067Q435"/>
<evidence type="ECO:0000313" key="3">
    <source>
        <dbReference type="Proteomes" id="UP000027265"/>
    </source>
</evidence>
<sequence>MESNPNHPPCIDRIPAELLSSIFEFGAGNVIPSCHPIAGRRLLENLDFSSRSAVCLVSRRFREVAVHTSTLWTSIVIPVGHHRSKKCQVPSLDYLRPFLQSYCEDAGEAYVEQIFEHIGPHMVRLTAMSFEIEDQVSAVVIFDHLRNVSVPALEHLQIEDPSRAFRPKHRIFAGGAPRLVSLTVTVSYDIIGKRGPRLPLGAITEFTIRGYSLYIHPLAFSGMMAAMPSIHTLTLDDIGLRDSPLLPTKVPLLTTLSLRGDVGTLFFRDLHAPMLHSLSLFHPGDELPDILRAISTMANFPSLESFALHEPRYNAPTTILSDFIRSTPVLTDLHLTLDSAGTNSILEVLQTGEDHRHDQDVSPSWPRLKTMILGSVASADLRRFLLFRVDCGHPIQNLILDMKSYRLPKDGDGMEMVAWLDVVSSEGSLVCDSLEIIFSTRVRYNPCGHYQWVISPTVRDPLKRYGYKDNIAYRPAGVFIRYHVGMAPECTLLPLAIGAVLGSLPNPSRLEVRWWSLE</sequence>
<gene>
    <name evidence="2" type="ORF">JAAARDRAFT_47909</name>
</gene>
<evidence type="ECO:0000313" key="2">
    <source>
        <dbReference type="EMBL" id="KDQ57346.1"/>
    </source>
</evidence>
<evidence type="ECO:0000259" key="1">
    <source>
        <dbReference type="Pfam" id="PF12937"/>
    </source>
</evidence>
<reference evidence="3" key="1">
    <citation type="journal article" date="2014" name="Proc. Natl. Acad. Sci. U.S.A.">
        <title>Extensive sampling of basidiomycete genomes demonstrates inadequacy of the white-rot/brown-rot paradigm for wood decay fungi.</title>
        <authorList>
            <person name="Riley R."/>
            <person name="Salamov A.A."/>
            <person name="Brown D.W."/>
            <person name="Nagy L.G."/>
            <person name="Floudas D."/>
            <person name="Held B.W."/>
            <person name="Levasseur A."/>
            <person name="Lombard V."/>
            <person name="Morin E."/>
            <person name="Otillar R."/>
            <person name="Lindquist E.A."/>
            <person name="Sun H."/>
            <person name="LaButti K.M."/>
            <person name="Schmutz J."/>
            <person name="Jabbour D."/>
            <person name="Luo H."/>
            <person name="Baker S.E."/>
            <person name="Pisabarro A.G."/>
            <person name="Walton J.D."/>
            <person name="Blanchette R.A."/>
            <person name="Henrissat B."/>
            <person name="Martin F."/>
            <person name="Cullen D."/>
            <person name="Hibbett D.S."/>
            <person name="Grigoriev I.V."/>
        </authorList>
    </citation>
    <scope>NUCLEOTIDE SEQUENCE [LARGE SCALE GENOMIC DNA]</scope>
    <source>
        <strain evidence="3">MUCL 33604</strain>
    </source>
</reference>
<proteinExistence type="predicted"/>
<dbReference type="InterPro" id="IPR001810">
    <property type="entry name" value="F-box_dom"/>
</dbReference>
<dbReference type="SUPFAM" id="SSF81383">
    <property type="entry name" value="F-box domain"/>
    <property type="match status" value="1"/>
</dbReference>
<dbReference type="STRING" id="933084.A0A067Q435"/>
<dbReference type="Pfam" id="PF12937">
    <property type="entry name" value="F-box-like"/>
    <property type="match status" value="1"/>
</dbReference>
<accession>A0A067Q435</accession>
<dbReference type="OrthoDB" id="3047947at2759"/>
<keyword evidence="3" id="KW-1185">Reference proteome</keyword>
<dbReference type="InterPro" id="IPR032675">
    <property type="entry name" value="LRR_dom_sf"/>
</dbReference>
<name>A0A067Q435_9AGAM</name>
<dbReference type="EMBL" id="KL197720">
    <property type="protein sequence ID" value="KDQ57346.1"/>
    <property type="molecule type" value="Genomic_DNA"/>
</dbReference>
<dbReference type="HOGENOM" id="CLU_619730_0_0_1"/>
<dbReference type="Proteomes" id="UP000027265">
    <property type="component" value="Unassembled WGS sequence"/>
</dbReference>
<dbReference type="AlphaFoldDB" id="A0A067Q435"/>
<organism evidence="2 3">
    <name type="scientific">Jaapia argillacea MUCL 33604</name>
    <dbReference type="NCBI Taxonomy" id="933084"/>
    <lineage>
        <taxon>Eukaryota</taxon>
        <taxon>Fungi</taxon>
        <taxon>Dikarya</taxon>
        <taxon>Basidiomycota</taxon>
        <taxon>Agaricomycotina</taxon>
        <taxon>Agaricomycetes</taxon>
        <taxon>Agaricomycetidae</taxon>
        <taxon>Jaapiales</taxon>
        <taxon>Jaapiaceae</taxon>
        <taxon>Jaapia</taxon>
    </lineage>
</organism>
<protein>
    <recommendedName>
        <fullName evidence="1">F-box domain-containing protein</fullName>
    </recommendedName>
</protein>
<dbReference type="Gene3D" id="3.80.10.10">
    <property type="entry name" value="Ribonuclease Inhibitor"/>
    <property type="match status" value="1"/>
</dbReference>
<feature type="domain" description="F-box" evidence="1">
    <location>
        <begin position="11"/>
        <end position="77"/>
    </location>
</feature>